<dbReference type="Proteomes" id="UP000706039">
    <property type="component" value="Unassembled WGS sequence"/>
</dbReference>
<evidence type="ECO:0000313" key="2">
    <source>
        <dbReference type="Proteomes" id="UP000706039"/>
    </source>
</evidence>
<proteinExistence type="predicted"/>
<dbReference type="RefSeq" id="WP_222993417.1">
    <property type="nucleotide sequence ID" value="NZ_JAINVV010000014.1"/>
</dbReference>
<name>A0ABS7PXL9_9SPHN</name>
<evidence type="ECO:0000313" key="1">
    <source>
        <dbReference type="EMBL" id="MBY8826102.1"/>
    </source>
</evidence>
<comment type="caution">
    <text evidence="1">The sequence shown here is derived from an EMBL/GenBank/DDBJ whole genome shotgun (WGS) entry which is preliminary data.</text>
</comment>
<accession>A0ABS7PXL9</accession>
<gene>
    <name evidence="1" type="ORF">K7G82_27625</name>
</gene>
<reference evidence="1 2" key="1">
    <citation type="submission" date="2021-08" db="EMBL/GenBank/DDBJ databases">
        <authorList>
            <person name="Tuo L."/>
        </authorList>
    </citation>
    <scope>NUCLEOTIDE SEQUENCE [LARGE SCALE GENOMIC DNA]</scope>
    <source>
        <strain evidence="1 2">JCM 31229</strain>
    </source>
</reference>
<protein>
    <submittedName>
        <fullName evidence="1">Uncharacterized protein</fullName>
    </submittedName>
</protein>
<organism evidence="1 2">
    <name type="scientific">Sphingomonas colocasiae</name>
    <dbReference type="NCBI Taxonomy" id="1848973"/>
    <lineage>
        <taxon>Bacteria</taxon>
        <taxon>Pseudomonadati</taxon>
        <taxon>Pseudomonadota</taxon>
        <taxon>Alphaproteobacteria</taxon>
        <taxon>Sphingomonadales</taxon>
        <taxon>Sphingomonadaceae</taxon>
        <taxon>Sphingomonas</taxon>
    </lineage>
</organism>
<sequence>MSGNYYPQSDHNPQTITVGDLIAKLQALDPSKPVIFKSPENGAFGSNTTYALGTVAAATMEEQTIDYPPSSYIDDETGEQVQCEAWTQVFHAWDGVILS</sequence>
<dbReference type="EMBL" id="JAINVV010000014">
    <property type="protein sequence ID" value="MBY8826102.1"/>
    <property type="molecule type" value="Genomic_DNA"/>
</dbReference>
<keyword evidence="2" id="KW-1185">Reference proteome</keyword>